<evidence type="ECO:0000313" key="2">
    <source>
        <dbReference type="EMBL" id="KAF5393587.1"/>
    </source>
</evidence>
<sequence length="703" mass="77734">MSYSMRDRDLLPWYLQSSMSASGKGQAKLALQLECVPKIDKSLFISSFVNAQIFHAKLYAAEGRAIWTSQDFGNSKKSEQATQQDLVAGFSTPILVPRNPKMTTMLKESDEDASKRSRVQISSSVHKKTRKRSQEHSNDDVARRLVERRDKKRTKREIIRPAIVEEGDSSNYKGRHTDAQRSRKQKDPSRKNTTHLALMHGFTATNVGKNRLTVPPVLGVFRKGKASARTQIAKRSGKGLSVNTLDSKDLSSVHEAATFVESAFLGETSDAGRTHPRRPSSVTSTGVESTPSTPSRVLRMIQASPSAAGSVSTESEAECTAVRAGSEVWDIELEGYTLPSKLSSSAAELKPPNAVESSPWEKVEIPVTEKPDEETPVQLDSDPSSHISSSSLAPSQSASQGGLTGHAISVQKVSKYFSHPVADSPPKIDPNVPAHHTAPAIATAFNAPASVNCHDVHFPTCLGLSDTGQLETRMEFSHFSPPLDNLASLDNTLHKYDEPAILSDGIDLDQFEVDDDSPSDMGFYPERLFSDCSLGVTYSDDFYIPPRVDAPLLRDDTEENADPRRNFMRTSPDFITDDREAFLDFPEEFRRDHEAAECFQHESPINEFMDEYDWEYEGVDAYYDQASFEIGVESVFDEDEDGMESVVDGAAAAVHKFLQGREILLGLRDGEETTNVRGWSNYISNAEAEVATHLKGHWLPQRL</sequence>
<dbReference type="EMBL" id="JAACJN010000001">
    <property type="protein sequence ID" value="KAF5393587.1"/>
    <property type="molecule type" value="Genomic_DNA"/>
</dbReference>
<accession>A0A8H5I227</accession>
<feature type="compositionally biased region" description="Polar residues" evidence="1">
    <location>
        <begin position="280"/>
        <end position="295"/>
    </location>
</feature>
<feature type="region of interest" description="Disordered" evidence="1">
    <location>
        <begin position="343"/>
        <end position="362"/>
    </location>
</feature>
<feature type="region of interest" description="Disordered" evidence="1">
    <location>
        <begin position="369"/>
        <end position="404"/>
    </location>
</feature>
<feature type="region of interest" description="Disordered" evidence="1">
    <location>
        <begin position="106"/>
        <end position="192"/>
    </location>
</feature>
<proteinExistence type="predicted"/>
<dbReference type="OrthoDB" id="2537141at2759"/>
<protein>
    <submittedName>
        <fullName evidence="2">Uncharacterized protein</fullName>
    </submittedName>
</protein>
<comment type="caution">
    <text evidence="2">The sequence shown here is derived from an EMBL/GenBank/DDBJ whole genome shotgun (WGS) entry which is preliminary data.</text>
</comment>
<gene>
    <name evidence="2" type="ORF">D9757_000095</name>
</gene>
<name>A0A8H5I227_9AGAR</name>
<feature type="region of interest" description="Disordered" evidence="1">
    <location>
        <begin position="267"/>
        <end position="295"/>
    </location>
</feature>
<evidence type="ECO:0000313" key="3">
    <source>
        <dbReference type="Proteomes" id="UP000518752"/>
    </source>
</evidence>
<feature type="compositionally biased region" description="Basic and acidic residues" evidence="1">
    <location>
        <begin position="175"/>
        <end position="190"/>
    </location>
</feature>
<dbReference type="AlphaFoldDB" id="A0A8H5I227"/>
<feature type="compositionally biased region" description="Basic and acidic residues" evidence="1">
    <location>
        <begin position="132"/>
        <end position="149"/>
    </location>
</feature>
<feature type="compositionally biased region" description="Low complexity" evidence="1">
    <location>
        <begin position="378"/>
        <end position="399"/>
    </location>
</feature>
<organism evidence="2 3">
    <name type="scientific">Collybiopsis confluens</name>
    <dbReference type="NCBI Taxonomy" id="2823264"/>
    <lineage>
        <taxon>Eukaryota</taxon>
        <taxon>Fungi</taxon>
        <taxon>Dikarya</taxon>
        <taxon>Basidiomycota</taxon>
        <taxon>Agaricomycotina</taxon>
        <taxon>Agaricomycetes</taxon>
        <taxon>Agaricomycetidae</taxon>
        <taxon>Agaricales</taxon>
        <taxon>Marasmiineae</taxon>
        <taxon>Omphalotaceae</taxon>
        <taxon>Collybiopsis</taxon>
    </lineage>
</organism>
<dbReference type="Proteomes" id="UP000518752">
    <property type="component" value="Unassembled WGS sequence"/>
</dbReference>
<evidence type="ECO:0000256" key="1">
    <source>
        <dbReference type="SAM" id="MobiDB-lite"/>
    </source>
</evidence>
<reference evidence="2 3" key="1">
    <citation type="journal article" date="2020" name="ISME J.">
        <title>Uncovering the hidden diversity of litter-decomposition mechanisms in mushroom-forming fungi.</title>
        <authorList>
            <person name="Floudas D."/>
            <person name="Bentzer J."/>
            <person name="Ahren D."/>
            <person name="Johansson T."/>
            <person name="Persson P."/>
            <person name="Tunlid A."/>
        </authorList>
    </citation>
    <scope>NUCLEOTIDE SEQUENCE [LARGE SCALE GENOMIC DNA]</scope>
    <source>
        <strain evidence="2 3">CBS 406.79</strain>
    </source>
</reference>
<keyword evidence="3" id="KW-1185">Reference proteome</keyword>